<dbReference type="Proteomes" id="UP000509597">
    <property type="component" value="Chromosome"/>
</dbReference>
<keyword evidence="1" id="KW-0732">Signal</keyword>
<reference evidence="2 3" key="1">
    <citation type="submission" date="2020-07" db="EMBL/GenBank/DDBJ databases">
        <title>Complete genome sequence of Chitinibacter sp. 2T18.</title>
        <authorList>
            <person name="Bae J.-W."/>
            <person name="Choi J.-W."/>
        </authorList>
    </citation>
    <scope>NUCLEOTIDE SEQUENCE [LARGE SCALE GENOMIC DNA]</scope>
    <source>
        <strain evidence="2 3">2T18</strain>
    </source>
</reference>
<evidence type="ECO:0000313" key="2">
    <source>
        <dbReference type="EMBL" id="QLG88978.1"/>
    </source>
</evidence>
<protein>
    <recommendedName>
        <fullName evidence="4">Lipoprotein</fullName>
    </recommendedName>
</protein>
<dbReference type="RefSeq" id="WP_179355480.1">
    <property type="nucleotide sequence ID" value="NZ_CP058627.1"/>
</dbReference>
<organism evidence="2 3">
    <name type="scientific">Chitinibacter bivalviorum</name>
    <dbReference type="NCBI Taxonomy" id="2739434"/>
    <lineage>
        <taxon>Bacteria</taxon>
        <taxon>Pseudomonadati</taxon>
        <taxon>Pseudomonadota</taxon>
        <taxon>Betaproteobacteria</taxon>
        <taxon>Neisseriales</taxon>
        <taxon>Chitinibacteraceae</taxon>
        <taxon>Chitinibacter</taxon>
    </lineage>
</organism>
<accession>A0A7H9BL38</accession>
<dbReference type="PROSITE" id="PS51257">
    <property type="entry name" value="PROKAR_LIPOPROTEIN"/>
    <property type="match status" value="1"/>
</dbReference>
<evidence type="ECO:0008006" key="4">
    <source>
        <dbReference type="Google" id="ProtNLM"/>
    </source>
</evidence>
<feature type="signal peptide" evidence="1">
    <location>
        <begin position="1"/>
        <end position="25"/>
    </location>
</feature>
<evidence type="ECO:0000313" key="3">
    <source>
        <dbReference type="Proteomes" id="UP000509597"/>
    </source>
</evidence>
<sequence length="280" mass="29583">MKLSTFNWQSIATCLSTAALLTACGGGGDLVIIPTPTPTPPVTQWTGPKQFNLTQPEKGSNISPVTLSSTGGTTDLDGTLRYFQSTVSQVAGSEQLGLSAGQPWREDSNKISRSTQVFNGKKQFSVDYPDGKSVSLIGGGTANQAAAVRDFIALCTPGKRYYMINDAARAVYSGSLAPLNGQVLQAKNFTAASCSNPASVMQFDGAGNVTLNQSGTTPETLSASEMRLLADGGMLIAADGQGIRSMKLFEISDASSTRLMIQEFVVYAANPSKNIIRIWY</sequence>
<dbReference type="AlphaFoldDB" id="A0A7H9BL38"/>
<feature type="chain" id="PRO_5029015120" description="Lipoprotein" evidence="1">
    <location>
        <begin position="26"/>
        <end position="280"/>
    </location>
</feature>
<proteinExistence type="predicted"/>
<evidence type="ECO:0000256" key="1">
    <source>
        <dbReference type="SAM" id="SignalP"/>
    </source>
</evidence>
<dbReference type="EMBL" id="CP058627">
    <property type="protein sequence ID" value="QLG88978.1"/>
    <property type="molecule type" value="Genomic_DNA"/>
</dbReference>
<keyword evidence="3" id="KW-1185">Reference proteome</keyword>
<name>A0A7H9BL38_9NEIS</name>
<gene>
    <name evidence="2" type="ORF">HQ393_12430</name>
</gene>
<dbReference type="KEGG" id="chiz:HQ393_12430"/>